<evidence type="ECO:0000313" key="1">
    <source>
        <dbReference type="EMBL" id="KAB0665282.1"/>
    </source>
</evidence>
<evidence type="ECO:0000313" key="2">
    <source>
        <dbReference type="Proteomes" id="UP000420562"/>
    </source>
</evidence>
<dbReference type="RefSeq" id="WP_151128328.1">
    <property type="nucleotide sequence ID" value="NZ_VZQZ01000005.1"/>
</dbReference>
<organism evidence="1 2">
    <name type="scientific">Oryzomonas japonica</name>
    <dbReference type="NCBI Taxonomy" id="2603858"/>
    <lineage>
        <taxon>Bacteria</taxon>
        <taxon>Pseudomonadati</taxon>
        <taxon>Thermodesulfobacteriota</taxon>
        <taxon>Desulfuromonadia</taxon>
        <taxon>Geobacterales</taxon>
        <taxon>Geobacteraceae</taxon>
        <taxon>Oryzomonas</taxon>
    </lineage>
</organism>
<protein>
    <recommendedName>
        <fullName evidence="3">Glycosyltransferase 2-like domain-containing protein</fullName>
    </recommendedName>
</protein>
<dbReference type="AlphaFoldDB" id="A0A7J4ZQA8"/>
<dbReference type="InterPro" id="IPR029044">
    <property type="entry name" value="Nucleotide-diphossugar_trans"/>
</dbReference>
<gene>
    <name evidence="1" type="ORF">F6V25_09335</name>
</gene>
<comment type="caution">
    <text evidence="1">The sequence shown here is derived from an EMBL/GenBank/DDBJ whole genome shotgun (WGS) entry which is preliminary data.</text>
</comment>
<keyword evidence="2" id="KW-1185">Reference proteome</keyword>
<accession>A0A7J4ZQA8</accession>
<dbReference type="EMBL" id="VZQZ01000005">
    <property type="protein sequence ID" value="KAB0665282.1"/>
    <property type="molecule type" value="Genomic_DNA"/>
</dbReference>
<dbReference type="Proteomes" id="UP000420562">
    <property type="component" value="Unassembled WGS sequence"/>
</dbReference>
<sequence length="274" mass="32095">MKICIITIDHGKPALTSKLYSSIGDQIQHNVEIHFVVLENSGKVTKDDYQFMTMPKSENIPTEIHFLENDGYFGTASSFIKGFEINQFDWIVVCNNDLWFEKDFFLTLGKRQNDISDKYLICPGIIEQSRNINPLSRNKYPLFNKVFWDFYYRNRLFALFYEAIRIPISNFKFYLRSNISSNSSIEGDIYLGHGAIYLINPKFINALGGLPSETFLYQEESVICGHARNFGHWPYFLPTLKVHHASHATLQHIAFDRDYQLRRESWWATRKFLS</sequence>
<dbReference type="Gene3D" id="3.90.550.10">
    <property type="entry name" value="Spore Coat Polysaccharide Biosynthesis Protein SpsA, Chain A"/>
    <property type="match status" value="1"/>
</dbReference>
<reference evidence="1 2" key="1">
    <citation type="submission" date="2019-09" db="EMBL/GenBank/DDBJ databases">
        <title>Geobacter sp. Red96, a novel strain isolated from paddy soil.</title>
        <authorList>
            <person name="Xu Z."/>
            <person name="Masuda Y."/>
            <person name="Itoh H."/>
            <person name="Senoo K."/>
        </authorList>
    </citation>
    <scope>NUCLEOTIDE SEQUENCE [LARGE SCALE GENOMIC DNA]</scope>
    <source>
        <strain evidence="1 2">Red96</strain>
    </source>
</reference>
<proteinExistence type="predicted"/>
<name>A0A7J4ZQA8_9BACT</name>
<evidence type="ECO:0008006" key="3">
    <source>
        <dbReference type="Google" id="ProtNLM"/>
    </source>
</evidence>
<dbReference type="SUPFAM" id="SSF53448">
    <property type="entry name" value="Nucleotide-diphospho-sugar transferases"/>
    <property type="match status" value="1"/>
</dbReference>